<dbReference type="GO" id="GO:0051920">
    <property type="term" value="F:peroxiredoxin activity"/>
    <property type="evidence" value="ECO:0007669"/>
    <property type="project" value="InterPro"/>
</dbReference>
<dbReference type="InterPro" id="IPR029032">
    <property type="entry name" value="AhpD-like"/>
</dbReference>
<name>A0A7T4UQD7_9GAMM</name>
<evidence type="ECO:0000313" key="2">
    <source>
        <dbReference type="EMBL" id="QQD17225.1"/>
    </source>
</evidence>
<organism evidence="2 3">
    <name type="scientific">Spongiibacter nanhainus</name>
    <dbReference type="NCBI Taxonomy" id="2794344"/>
    <lineage>
        <taxon>Bacteria</taxon>
        <taxon>Pseudomonadati</taxon>
        <taxon>Pseudomonadota</taxon>
        <taxon>Gammaproteobacteria</taxon>
        <taxon>Cellvibrionales</taxon>
        <taxon>Spongiibacteraceae</taxon>
        <taxon>Spongiibacter</taxon>
    </lineage>
</organism>
<evidence type="ECO:0000313" key="3">
    <source>
        <dbReference type="Proteomes" id="UP000596063"/>
    </source>
</evidence>
<feature type="domain" description="Carboxymuconolactone decarboxylase-like" evidence="1">
    <location>
        <begin position="59"/>
        <end position="122"/>
    </location>
</feature>
<dbReference type="AlphaFoldDB" id="A0A7T4UQD7"/>
<keyword evidence="3" id="KW-1185">Reference proteome</keyword>
<dbReference type="PANTHER" id="PTHR34846:SF5">
    <property type="entry name" value="CARBOXYMUCONOLACTONE DECARBOXYLASE-LIKE DOMAIN-CONTAINING PROTEIN"/>
    <property type="match status" value="1"/>
</dbReference>
<reference evidence="2 3" key="1">
    <citation type="submission" date="2020-12" db="EMBL/GenBank/DDBJ databases">
        <authorList>
            <person name="Shan Y."/>
        </authorList>
    </citation>
    <scope>NUCLEOTIDE SEQUENCE [LARGE SCALE GENOMIC DNA]</scope>
    <source>
        <strain evidence="3">csc3.9</strain>
    </source>
</reference>
<dbReference type="Proteomes" id="UP000596063">
    <property type="component" value="Chromosome"/>
</dbReference>
<dbReference type="PANTHER" id="PTHR34846">
    <property type="entry name" value="4-CARBOXYMUCONOLACTONE DECARBOXYLASE FAMILY PROTEIN (AFU_ORTHOLOGUE AFUA_6G11590)"/>
    <property type="match status" value="1"/>
</dbReference>
<accession>A0A7T4UQD7</accession>
<dbReference type="Pfam" id="PF02627">
    <property type="entry name" value="CMD"/>
    <property type="match status" value="1"/>
</dbReference>
<proteinExistence type="predicted"/>
<evidence type="ECO:0000259" key="1">
    <source>
        <dbReference type="Pfam" id="PF02627"/>
    </source>
</evidence>
<sequence>MSAEITPTIAPIPPQAWTEEILDALGAFPSSLNFVYSKWQENSDDHRGRAILGFLAHYPELAKAFLTLNKHVAIDTLLSTRDKELIILRTTWLRRADNEFAQHIILGKRAGLVSEDIERVTQGPEAPGWQHNDAALVQAVDDIVEKDRVCPSTMAALAESYSNKEIMDMIFLVGNYSVLGSAVNSFDIPLDPGLEAHDPQISEFLNHWRHQRH</sequence>
<protein>
    <submittedName>
        <fullName evidence="2">Carboxymuconolactone decarboxylase family protein</fullName>
    </submittedName>
</protein>
<dbReference type="Gene3D" id="1.20.1290.10">
    <property type="entry name" value="AhpD-like"/>
    <property type="match status" value="1"/>
</dbReference>
<gene>
    <name evidence="2" type="ORF">I6N98_12730</name>
</gene>
<dbReference type="EMBL" id="CP066167">
    <property type="protein sequence ID" value="QQD17225.1"/>
    <property type="molecule type" value="Genomic_DNA"/>
</dbReference>
<dbReference type="RefSeq" id="WP_198568727.1">
    <property type="nucleotide sequence ID" value="NZ_CP066167.1"/>
</dbReference>
<dbReference type="KEGG" id="snan:I6N98_12730"/>
<dbReference type="SUPFAM" id="SSF69118">
    <property type="entry name" value="AhpD-like"/>
    <property type="match status" value="1"/>
</dbReference>
<dbReference type="InterPro" id="IPR003779">
    <property type="entry name" value="CMD-like"/>
</dbReference>